<feature type="compositionally biased region" description="Polar residues" evidence="1">
    <location>
        <begin position="117"/>
        <end position="127"/>
    </location>
</feature>
<organism evidence="2">
    <name type="scientific">Cyprideis torosa</name>
    <dbReference type="NCBI Taxonomy" id="163714"/>
    <lineage>
        <taxon>Eukaryota</taxon>
        <taxon>Metazoa</taxon>
        <taxon>Ecdysozoa</taxon>
        <taxon>Arthropoda</taxon>
        <taxon>Crustacea</taxon>
        <taxon>Oligostraca</taxon>
        <taxon>Ostracoda</taxon>
        <taxon>Podocopa</taxon>
        <taxon>Podocopida</taxon>
        <taxon>Cytherocopina</taxon>
        <taxon>Cytheroidea</taxon>
        <taxon>Cytherideidae</taxon>
        <taxon>Cyprideis</taxon>
    </lineage>
</organism>
<dbReference type="InterPro" id="IPR011990">
    <property type="entry name" value="TPR-like_helical_dom_sf"/>
</dbReference>
<dbReference type="PANTHER" id="PTHR47678:SF1">
    <property type="entry name" value="TETRATRICOPEPTIDE REPEAT PROTEIN 31"/>
    <property type="match status" value="1"/>
</dbReference>
<accession>A0A7R8WKB9</accession>
<evidence type="ECO:0000313" key="2">
    <source>
        <dbReference type="EMBL" id="CAD7233340.1"/>
    </source>
</evidence>
<dbReference type="Gene3D" id="1.25.40.10">
    <property type="entry name" value="Tetratricopeptide repeat domain"/>
    <property type="match status" value="1"/>
</dbReference>
<feature type="region of interest" description="Disordered" evidence="1">
    <location>
        <begin position="203"/>
        <end position="240"/>
    </location>
</feature>
<feature type="compositionally biased region" description="Basic residues" evidence="1">
    <location>
        <begin position="70"/>
        <end position="83"/>
    </location>
</feature>
<dbReference type="OrthoDB" id="2942533at2759"/>
<feature type="compositionally biased region" description="Low complexity" evidence="1">
    <location>
        <begin position="211"/>
        <end position="224"/>
    </location>
</feature>
<feature type="region of interest" description="Disordered" evidence="1">
    <location>
        <begin position="155"/>
        <end position="178"/>
    </location>
</feature>
<protein>
    <submittedName>
        <fullName evidence="2">Uncharacterized protein</fullName>
    </submittedName>
</protein>
<feature type="compositionally biased region" description="Basic and acidic residues" evidence="1">
    <location>
        <begin position="84"/>
        <end position="95"/>
    </location>
</feature>
<feature type="region of interest" description="Disordered" evidence="1">
    <location>
        <begin position="415"/>
        <end position="450"/>
    </location>
</feature>
<name>A0A7R8WKB9_9CRUS</name>
<feature type="compositionally biased region" description="Polar residues" evidence="1">
    <location>
        <begin position="155"/>
        <end position="169"/>
    </location>
</feature>
<dbReference type="InterPro" id="IPR019734">
    <property type="entry name" value="TPR_rpt"/>
</dbReference>
<dbReference type="PROSITE" id="PS50005">
    <property type="entry name" value="TPR"/>
    <property type="match status" value="1"/>
</dbReference>
<feature type="compositionally biased region" description="Basic and acidic residues" evidence="1">
    <location>
        <begin position="35"/>
        <end position="51"/>
    </location>
</feature>
<dbReference type="SMART" id="SM00028">
    <property type="entry name" value="TPR"/>
    <property type="match status" value="3"/>
</dbReference>
<dbReference type="SUPFAM" id="SSF48452">
    <property type="entry name" value="TPR-like"/>
    <property type="match status" value="1"/>
</dbReference>
<gene>
    <name evidence="2" type="ORF">CTOB1V02_LOCUS11162</name>
</gene>
<evidence type="ECO:0000256" key="1">
    <source>
        <dbReference type="SAM" id="MobiDB-lite"/>
    </source>
</evidence>
<dbReference type="PANTHER" id="PTHR47678">
    <property type="entry name" value="TETRATRICOPEPTIDE REPEAT PROTEIN 31"/>
    <property type="match status" value="1"/>
</dbReference>
<feature type="region of interest" description="Disordered" evidence="1">
    <location>
        <begin position="1"/>
        <end position="127"/>
    </location>
</feature>
<sequence length="450" mass="48976">MLGTRTELDWGTGETMRSIHSSMRELRKGLIRSGSEGRDATNNHSGDRVEGGDEGASISMEPLAEDESKRRKKEKKKRQKEKKKTTAAENHEKKGIQGSAMAFPTDSASDDERAHSNDNQPRGSTASSAAIEFDSAFICSLLRARGSFSSLSISQGRGINGSTSSSRHLSSAGGTGDETITAPAALGCSVNDSSLLESALNHMRRTDQSRPPRSVQSSSSRPSPTQSPSPRPASSFGAGDSDSGCGLPNFFEMTPIQKANLLGKDGNSHAKAGRYADAVRCFNEAMLLNPRDHRLWCNRAYCHFHRAEYMKCIEDAEKAMSMNSCWTQGYLWRGRALKMLERYVEAETDLTAFLLANPDKFDQVAAELHSCCQKYLQRKFGCSEDRARTITLRTTNIKEAESMFLSQLQASEDGFTPVTARERKPMAASTASASANAKTPDTVAASEAGE</sequence>
<feature type="compositionally biased region" description="Low complexity" evidence="1">
    <location>
        <begin position="427"/>
        <end position="437"/>
    </location>
</feature>
<proteinExistence type="predicted"/>
<dbReference type="AlphaFoldDB" id="A0A7R8WKB9"/>
<dbReference type="EMBL" id="OB666087">
    <property type="protein sequence ID" value="CAD7233340.1"/>
    <property type="molecule type" value="Genomic_DNA"/>
</dbReference>
<reference evidence="2" key="1">
    <citation type="submission" date="2020-11" db="EMBL/GenBank/DDBJ databases">
        <authorList>
            <person name="Tran Van P."/>
        </authorList>
    </citation>
    <scope>NUCLEOTIDE SEQUENCE</scope>
</reference>